<evidence type="ECO:0000313" key="11">
    <source>
        <dbReference type="EMBL" id="VYS94093.1"/>
    </source>
</evidence>
<keyword evidence="6 9" id="KW-0408">Iron</keyword>
<dbReference type="PANTHER" id="PTHR13932:SF5">
    <property type="entry name" value="RADICAL S-ADENOSYL METHIONINE DOMAIN-CONTAINING PROTEIN 1, MITOCHONDRIAL"/>
    <property type="match status" value="1"/>
</dbReference>
<dbReference type="EMBL" id="CACRSM010000002">
    <property type="protein sequence ID" value="VYS94093.1"/>
    <property type="molecule type" value="Genomic_DNA"/>
</dbReference>
<dbReference type="Pfam" id="PF04055">
    <property type="entry name" value="Radical_SAM"/>
    <property type="match status" value="1"/>
</dbReference>
<keyword evidence="3 9" id="KW-0349">Heme</keyword>
<evidence type="ECO:0000256" key="5">
    <source>
        <dbReference type="ARBA" id="ARBA00022723"/>
    </source>
</evidence>
<dbReference type="SMART" id="SM00729">
    <property type="entry name" value="Elp3"/>
    <property type="match status" value="1"/>
</dbReference>
<gene>
    <name evidence="11" type="primary">hemN</name>
    <name evidence="11" type="ORF">AOLFYP35_00918</name>
</gene>
<keyword evidence="7 9" id="KW-0411">Iron-sulfur</keyword>
<evidence type="ECO:0000256" key="7">
    <source>
        <dbReference type="ARBA" id="ARBA00023014"/>
    </source>
</evidence>
<evidence type="ECO:0000256" key="9">
    <source>
        <dbReference type="RuleBase" id="RU364116"/>
    </source>
</evidence>
<protein>
    <recommendedName>
        <fullName evidence="2 9">Heme chaperone HemW</fullName>
    </recommendedName>
</protein>
<evidence type="ECO:0000259" key="10">
    <source>
        <dbReference type="PROSITE" id="PS51918"/>
    </source>
</evidence>
<name>A0A6N2SK45_9ACTO</name>
<proteinExistence type="inferred from homology"/>
<comment type="function">
    <text evidence="9">Probably acts as a heme chaperone, transferring heme to an unknown acceptor. Binds one molecule of heme per monomer, possibly covalently. Binds 1 [4Fe-4S] cluster. The cluster is coordinated with 3 cysteines and an exchangeable S-adenosyl-L-methionine.</text>
</comment>
<evidence type="ECO:0000256" key="6">
    <source>
        <dbReference type="ARBA" id="ARBA00023004"/>
    </source>
</evidence>
<reference evidence="11" key="1">
    <citation type="submission" date="2019-11" db="EMBL/GenBank/DDBJ databases">
        <authorList>
            <person name="Feng L."/>
        </authorList>
    </citation>
    <scope>NUCLEOTIDE SEQUENCE</scope>
    <source>
        <strain evidence="11">AodontolyticusLFYP35</strain>
    </source>
</reference>
<evidence type="ECO:0000256" key="4">
    <source>
        <dbReference type="ARBA" id="ARBA00022691"/>
    </source>
</evidence>
<dbReference type="GO" id="GO:0005737">
    <property type="term" value="C:cytoplasm"/>
    <property type="evidence" value="ECO:0007669"/>
    <property type="project" value="UniProtKB-SubCell"/>
</dbReference>
<evidence type="ECO:0000256" key="1">
    <source>
        <dbReference type="ARBA" id="ARBA00006100"/>
    </source>
</evidence>
<dbReference type="PANTHER" id="PTHR13932">
    <property type="entry name" value="COPROPORPHYRINIGEN III OXIDASE"/>
    <property type="match status" value="1"/>
</dbReference>
<feature type="domain" description="Radical SAM core" evidence="10">
    <location>
        <begin position="24"/>
        <end position="270"/>
    </location>
</feature>
<dbReference type="SFLD" id="SFLDG01065">
    <property type="entry name" value="anaerobic_coproporphyrinogen-I"/>
    <property type="match status" value="1"/>
</dbReference>
<dbReference type="NCBIfam" id="TIGR00539">
    <property type="entry name" value="hemN_rel"/>
    <property type="match status" value="1"/>
</dbReference>
<dbReference type="InterPro" id="IPR058240">
    <property type="entry name" value="rSAM_sf"/>
</dbReference>
<keyword evidence="8 9" id="KW-0143">Chaperone</keyword>
<dbReference type="AlphaFoldDB" id="A0A6N2SK45"/>
<dbReference type="GO" id="GO:0051539">
    <property type="term" value="F:4 iron, 4 sulfur cluster binding"/>
    <property type="evidence" value="ECO:0007669"/>
    <property type="project" value="UniProtKB-UniRule"/>
</dbReference>
<dbReference type="SUPFAM" id="SSF102114">
    <property type="entry name" value="Radical SAM enzymes"/>
    <property type="match status" value="1"/>
</dbReference>
<dbReference type="SFLD" id="SFLDF00562">
    <property type="entry name" value="HemN-like__clustered_with_heat"/>
    <property type="match status" value="1"/>
</dbReference>
<keyword evidence="9" id="KW-0963">Cytoplasm</keyword>
<accession>A0A6N2SK45</accession>
<sequence>MSPAQPDGQPWDPHGVLLPQLAEANANRPLSIYVHVPFCQVRCGYCDFNTYTVGFGPGADRVSYDSSALAEMHLAARILSDAQMPARPASSIFFGGGTPTLLDPAALARLLEGIRQNFGIAPGAEVTVEANPESVDEAVLESLREAGFTRVSFGMQSAVPAVLRTLDRRHDPAKLPGLVLAARQLGLDVSVDLIYGAPGESLQDWEVSLHEATAMEPDHISAYALVIEEGTKMGAQVARGELPMPDPDDEASKYEIADRLLGEAGYAWYEISNFARRESGEEDCPSTQLRHASKHNLAYWRDWDWWGFGPGAHSHIGRYRWWNVKHPSAYAQRVTQGLSPAQAGEILDAQTREMERVLLAVRTSEGVDAPRSGTERDTFLQALPALASEGLIETGPAAQGRAIVTLQGRLLADYVTRCLLGY</sequence>
<evidence type="ECO:0000256" key="3">
    <source>
        <dbReference type="ARBA" id="ARBA00022617"/>
    </source>
</evidence>
<keyword evidence="4 9" id="KW-0949">S-adenosyl-L-methionine</keyword>
<comment type="similarity">
    <text evidence="1">Belongs to the anaerobic coproporphyrinogen-III oxidase family. HemW subfamily.</text>
</comment>
<dbReference type="SFLD" id="SFLDS00029">
    <property type="entry name" value="Radical_SAM"/>
    <property type="match status" value="1"/>
</dbReference>
<dbReference type="GO" id="GO:0006779">
    <property type="term" value="P:porphyrin-containing compound biosynthetic process"/>
    <property type="evidence" value="ECO:0007669"/>
    <property type="project" value="InterPro"/>
</dbReference>
<keyword evidence="11" id="KW-0560">Oxidoreductase</keyword>
<organism evidence="11">
    <name type="scientific">Schaalia odontolytica</name>
    <dbReference type="NCBI Taxonomy" id="1660"/>
    <lineage>
        <taxon>Bacteria</taxon>
        <taxon>Bacillati</taxon>
        <taxon>Actinomycetota</taxon>
        <taxon>Actinomycetes</taxon>
        <taxon>Actinomycetales</taxon>
        <taxon>Actinomycetaceae</taxon>
        <taxon>Schaalia</taxon>
    </lineage>
</organism>
<dbReference type="PROSITE" id="PS51918">
    <property type="entry name" value="RADICAL_SAM"/>
    <property type="match status" value="1"/>
</dbReference>
<dbReference type="InterPro" id="IPR013785">
    <property type="entry name" value="Aldolase_TIM"/>
</dbReference>
<evidence type="ECO:0000256" key="8">
    <source>
        <dbReference type="ARBA" id="ARBA00023186"/>
    </source>
</evidence>
<dbReference type="CDD" id="cd01335">
    <property type="entry name" value="Radical_SAM"/>
    <property type="match status" value="1"/>
</dbReference>
<dbReference type="GO" id="GO:0004109">
    <property type="term" value="F:coproporphyrinogen oxidase activity"/>
    <property type="evidence" value="ECO:0007669"/>
    <property type="project" value="InterPro"/>
</dbReference>
<keyword evidence="9" id="KW-0004">4Fe-4S</keyword>
<evidence type="ECO:0000256" key="2">
    <source>
        <dbReference type="ARBA" id="ARBA00017228"/>
    </source>
</evidence>
<dbReference type="GO" id="GO:0046872">
    <property type="term" value="F:metal ion binding"/>
    <property type="evidence" value="ECO:0007669"/>
    <property type="project" value="UniProtKB-UniRule"/>
</dbReference>
<dbReference type="InterPro" id="IPR004559">
    <property type="entry name" value="HemW-like"/>
</dbReference>
<dbReference type="InterPro" id="IPR006638">
    <property type="entry name" value="Elp3/MiaA/NifB-like_rSAM"/>
</dbReference>
<dbReference type="InterPro" id="IPR007197">
    <property type="entry name" value="rSAM"/>
</dbReference>
<dbReference type="Gene3D" id="3.20.20.70">
    <property type="entry name" value="Aldolase class I"/>
    <property type="match status" value="1"/>
</dbReference>
<comment type="subcellular location">
    <subcellularLocation>
        <location evidence="9">Cytoplasm</location>
    </subcellularLocation>
</comment>
<keyword evidence="5 9" id="KW-0479">Metal-binding</keyword>
<dbReference type="InterPro" id="IPR034505">
    <property type="entry name" value="Coproporphyrinogen-III_oxidase"/>
</dbReference>